<dbReference type="EMBL" id="JACXST010000002">
    <property type="protein sequence ID" value="MBD9362239.1"/>
    <property type="molecule type" value="Genomic_DNA"/>
</dbReference>
<evidence type="ECO:0000256" key="2">
    <source>
        <dbReference type="ARBA" id="ARBA00022603"/>
    </source>
</evidence>
<feature type="domain" description="Radical SAM core" evidence="9">
    <location>
        <begin position="216"/>
        <end position="457"/>
    </location>
</feature>
<dbReference type="SUPFAM" id="SSF102114">
    <property type="entry name" value="Radical SAM enzymes"/>
    <property type="match status" value="1"/>
</dbReference>
<evidence type="ECO:0000256" key="7">
    <source>
        <dbReference type="ARBA" id="ARBA00023014"/>
    </source>
</evidence>
<dbReference type="SFLD" id="SFLDG01082">
    <property type="entry name" value="B12-binding_domain_containing"/>
    <property type="match status" value="1"/>
</dbReference>
<evidence type="ECO:0000256" key="5">
    <source>
        <dbReference type="ARBA" id="ARBA00022723"/>
    </source>
</evidence>
<sequence>MDVLFINPDSSTKAYQDLAKTYSAIEPPTWALLLAESCRSKGFDVALMDCDAERLTLEQSVQRIDELNPRLVVFVVYGQNPNSGTTSMIGALALASALKYAVGNQTRIAFVGSHTSALPLDVLAHDCVDIVLLNEGVYALHNLLRGNLKSDLAHVKGIGYKQSSSALPVLNPPQSVVPQERMDEDLPGYAWDLLPYREKPLDLYRAHFWHAEFSHDKRTPFAAIYTSLGCNFGCDFCMINIVNRSDNGVGIDASHSRGMRFWSPAWVIREMEKLASLGVRTLRISDEMFFLNRKYYEPILQNVVDRGFDFNMWTYSRVDTVRRDALDLFKRAGVNWLALGVEAGNQMVRQEVSKGSFKEVNIRDVCDTISDAGISIISNYIFGFPDDTLETMQQTLDLAIELNTEMANMYPCQALPGSPMYHIAKRNGWKLPETYEGFAFLSYECEPLPTKYLRSEDVLRFRDQAWQTYFSNPAYLGLAERRFGVQERKNIEDMASIRLKRKLLGD</sequence>
<dbReference type="InterPro" id="IPR023404">
    <property type="entry name" value="rSAM_horseshoe"/>
</dbReference>
<dbReference type="PANTHER" id="PTHR43409">
    <property type="entry name" value="ANAEROBIC MAGNESIUM-PROTOPORPHYRIN IX MONOMETHYL ESTER CYCLASE-RELATED"/>
    <property type="match status" value="1"/>
</dbReference>
<dbReference type="PANTHER" id="PTHR43409:SF7">
    <property type="entry name" value="BLL1977 PROTEIN"/>
    <property type="match status" value="1"/>
</dbReference>
<evidence type="ECO:0000313" key="11">
    <source>
        <dbReference type="Proteomes" id="UP000641152"/>
    </source>
</evidence>
<dbReference type="Proteomes" id="UP000641152">
    <property type="component" value="Unassembled WGS sequence"/>
</dbReference>
<keyword evidence="7" id="KW-0411">Iron-sulfur</keyword>
<evidence type="ECO:0000259" key="8">
    <source>
        <dbReference type="PROSITE" id="PS51332"/>
    </source>
</evidence>
<keyword evidence="3" id="KW-0808">Transferase</keyword>
<keyword evidence="4" id="KW-0949">S-adenosyl-L-methionine</keyword>
<dbReference type="InterPro" id="IPR051198">
    <property type="entry name" value="BchE-like"/>
</dbReference>
<keyword evidence="11" id="KW-1185">Reference proteome</keyword>
<evidence type="ECO:0000313" key="10">
    <source>
        <dbReference type="EMBL" id="MBD9362239.1"/>
    </source>
</evidence>
<comment type="cofactor">
    <cofactor evidence="1">
        <name>[4Fe-4S] cluster</name>
        <dbReference type="ChEBI" id="CHEBI:49883"/>
    </cofactor>
</comment>
<evidence type="ECO:0000259" key="9">
    <source>
        <dbReference type="PROSITE" id="PS51918"/>
    </source>
</evidence>
<proteinExistence type="predicted"/>
<name>A0ABR9DGK8_9GAMM</name>
<dbReference type="InterPro" id="IPR006158">
    <property type="entry name" value="Cobalamin-bd"/>
</dbReference>
<reference evidence="10 11" key="1">
    <citation type="submission" date="2020-09" db="EMBL/GenBank/DDBJ databases">
        <title>Methylomonas albis sp. nov. and Methylomonas fluvii sp. nov.: Two cold-adapted methanotrophs from the River Elbe and an amended description of Methylovulum psychrotolerans strain Eb1.</title>
        <authorList>
            <person name="Bussmann I.K."/>
            <person name="Klings K.-W."/>
            <person name="Warnstedt J."/>
            <person name="Hoppert M."/>
            <person name="Saborowski A."/>
            <person name="Horn F."/>
            <person name="Liebner S."/>
        </authorList>
    </citation>
    <scope>NUCLEOTIDE SEQUENCE [LARGE SCALE GENOMIC DNA]</scope>
    <source>
        <strain evidence="10 11">EbB</strain>
    </source>
</reference>
<dbReference type="SFLD" id="SFLDS00029">
    <property type="entry name" value="Radical_SAM"/>
    <property type="match status" value="1"/>
</dbReference>
<dbReference type="InterPro" id="IPR006638">
    <property type="entry name" value="Elp3/MiaA/NifB-like_rSAM"/>
</dbReference>
<evidence type="ECO:0000256" key="4">
    <source>
        <dbReference type="ARBA" id="ARBA00022691"/>
    </source>
</evidence>
<dbReference type="SFLD" id="SFLDG01123">
    <property type="entry name" value="methyltransferase_(Class_B)"/>
    <property type="match status" value="1"/>
</dbReference>
<dbReference type="Gene3D" id="3.80.30.20">
    <property type="entry name" value="tm_1862 like domain"/>
    <property type="match status" value="1"/>
</dbReference>
<dbReference type="InterPro" id="IPR058240">
    <property type="entry name" value="rSAM_sf"/>
</dbReference>
<evidence type="ECO:0000256" key="3">
    <source>
        <dbReference type="ARBA" id="ARBA00022679"/>
    </source>
</evidence>
<dbReference type="InterPro" id="IPR034466">
    <property type="entry name" value="Methyltransferase_Class_B"/>
</dbReference>
<keyword evidence="5" id="KW-0479">Metal-binding</keyword>
<dbReference type="PROSITE" id="PS51918">
    <property type="entry name" value="RADICAL_SAM"/>
    <property type="match status" value="1"/>
</dbReference>
<gene>
    <name evidence="10" type="ORF">EBB_17300</name>
</gene>
<dbReference type="InterPro" id="IPR007197">
    <property type="entry name" value="rSAM"/>
</dbReference>
<dbReference type="Gene3D" id="3.40.50.280">
    <property type="entry name" value="Cobalamin-binding domain"/>
    <property type="match status" value="1"/>
</dbReference>
<feature type="domain" description="B12-binding" evidence="8">
    <location>
        <begin position="13"/>
        <end position="154"/>
    </location>
</feature>
<evidence type="ECO:0000256" key="6">
    <source>
        <dbReference type="ARBA" id="ARBA00023004"/>
    </source>
</evidence>
<dbReference type="SMART" id="SM00729">
    <property type="entry name" value="Elp3"/>
    <property type="match status" value="1"/>
</dbReference>
<dbReference type="RefSeq" id="WP_192394939.1">
    <property type="nucleotide sequence ID" value="NZ_CAJHIU010000002.1"/>
</dbReference>
<organism evidence="10 11">
    <name type="scientific">Methylomonas fluvii</name>
    <dbReference type="NCBI Taxonomy" id="1854564"/>
    <lineage>
        <taxon>Bacteria</taxon>
        <taxon>Pseudomonadati</taxon>
        <taxon>Pseudomonadota</taxon>
        <taxon>Gammaproteobacteria</taxon>
        <taxon>Methylococcales</taxon>
        <taxon>Methylococcaceae</taxon>
        <taxon>Methylomonas</taxon>
    </lineage>
</organism>
<evidence type="ECO:0000256" key="1">
    <source>
        <dbReference type="ARBA" id="ARBA00001966"/>
    </source>
</evidence>
<keyword evidence="2" id="KW-0489">Methyltransferase</keyword>
<dbReference type="Pfam" id="PF04055">
    <property type="entry name" value="Radical_SAM"/>
    <property type="match status" value="1"/>
</dbReference>
<protein>
    <submittedName>
        <fullName evidence="10">Radical SAM protein</fullName>
    </submittedName>
</protein>
<dbReference type="CDD" id="cd01335">
    <property type="entry name" value="Radical_SAM"/>
    <property type="match status" value="1"/>
</dbReference>
<dbReference type="PROSITE" id="PS51332">
    <property type="entry name" value="B12_BINDING"/>
    <property type="match status" value="1"/>
</dbReference>
<accession>A0ABR9DGK8</accession>
<comment type="caution">
    <text evidence="10">The sequence shown here is derived from an EMBL/GenBank/DDBJ whole genome shotgun (WGS) entry which is preliminary data.</text>
</comment>
<keyword evidence="6" id="KW-0408">Iron</keyword>
<dbReference type="Pfam" id="PF02310">
    <property type="entry name" value="B12-binding"/>
    <property type="match status" value="1"/>
</dbReference>